<dbReference type="OrthoDB" id="9803580at2"/>
<dbReference type="SUPFAM" id="SSF51735">
    <property type="entry name" value="NAD(P)-binding Rossmann-fold domains"/>
    <property type="match status" value="1"/>
</dbReference>
<evidence type="ECO:0000256" key="4">
    <source>
        <dbReference type="ARBA" id="ARBA00022605"/>
    </source>
</evidence>
<dbReference type="EMBL" id="MSLT01000012">
    <property type="protein sequence ID" value="OUD14661.1"/>
    <property type="molecule type" value="Genomic_DNA"/>
</dbReference>
<dbReference type="Gene3D" id="3.40.50.10860">
    <property type="entry name" value="Leucine Dehydrogenase, chain A, domain 1"/>
    <property type="match status" value="1"/>
</dbReference>
<feature type="binding site" evidence="13">
    <location>
        <begin position="166"/>
        <end position="168"/>
    </location>
    <ligand>
        <name>NADP(+)</name>
        <dbReference type="ChEBI" id="CHEBI:58349"/>
    </ligand>
</feature>
<dbReference type="GO" id="GO:0004477">
    <property type="term" value="F:methenyltetrahydrofolate cyclohydrolase activity"/>
    <property type="evidence" value="ECO:0007669"/>
    <property type="project" value="UniProtKB-UniRule"/>
</dbReference>
<dbReference type="NCBIfam" id="NF008058">
    <property type="entry name" value="PRK10792.1"/>
    <property type="match status" value="1"/>
</dbReference>
<dbReference type="InterPro" id="IPR020867">
    <property type="entry name" value="THF_DH/CycHdrlase_CS"/>
</dbReference>
<dbReference type="GO" id="GO:0005829">
    <property type="term" value="C:cytosol"/>
    <property type="evidence" value="ECO:0007669"/>
    <property type="project" value="TreeGrafter"/>
</dbReference>
<keyword evidence="4 13" id="KW-0028">Amino-acid biosynthesis</keyword>
<evidence type="ECO:0000256" key="1">
    <source>
        <dbReference type="ARBA" id="ARBA00004777"/>
    </source>
</evidence>
<dbReference type="InterPro" id="IPR036291">
    <property type="entry name" value="NAD(P)-bd_dom_sf"/>
</dbReference>
<keyword evidence="7 13" id="KW-0521">NADP</keyword>
<dbReference type="GO" id="GO:0009086">
    <property type="term" value="P:methionine biosynthetic process"/>
    <property type="evidence" value="ECO:0007669"/>
    <property type="project" value="UniProtKB-KW"/>
</dbReference>
<dbReference type="GO" id="GO:0000105">
    <property type="term" value="P:L-histidine biosynthetic process"/>
    <property type="evidence" value="ECO:0007669"/>
    <property type="project" value="UniProtKB-KW"/>
</dbReference>
<dbReference type="PANTHER" id="PTHR48099">
    <property type="entry name" value="C-1-TETRAHYDROFOLATE SYNTHASE, CYTOPLASMIC-RELATED"/>
    <property type="match status" value="1"/>
</dbReference>
<dbReference type="RefSeq" id="WP_086488428.1">
    <property type="nucleotide sequence ID" value="NZ_MSLT01000012.1"/>
</dbReference>
<organism evidence="16 17">
    <name type="scientific">Thioflexithrix psekupsensis</name>
    <dbReference type="NCBI Taxonomy" id="1570016"/>
    <lineage>
        <taxon>Bacteria</taxon>
        <taxon>Pseudomonadati</taxon>
        <taxon>Pseudomonadota</taxon>
        <taxon>Gammaproteobacteria</taxon>
        <taxon>Thiotrichales</taxon>
        <taxon>Thioflexithrix</taxon>
    </lineage>
</organism>
<dbReference type="GO" id="GO:0006164">
    <property type="term" value="P:purine nucleotide biosynthetic process"/>
    <property type="evidence" value="ECO:0007669"/>
    <property type="project" value="UniProtKB-KW"/>
</dbReference>
<dbReference type="PANTHER" id="PTHR48099:SF5">
    <property type="entry name" value="C-1-TETRAHYDROFOLATE SYNTHASE, CYTOPLASMIC"/>
    <property type="match status" value="1"/>
</dbReference>
<dbReference type="Proteomes" id="UP000194798">
    <property type="component" value="Unassembled WGS sequence"/>
</dbReference>
<dbReference type="PROSITE" id="PS00767">
    <property type="entry name" value="THF_DHG_CYH_2"/>
    <property type="match status" value="1"/>
</dbReference>
<dbReference type="EC" id="1.5.1.5" evidence="13"/>
<dbReference type="GO" id="GO:0035999">
    <property type="term" value="P:tetrahydrofolate interconversion"/>
    <property type="evidence" value="ECO:0007669"/>
    <property type="project" value="UniProtKB-UniRule"/>
</dbReference>
<dbReference type="AlphaFoldDB" id="A0A251X9L6"/>
<comment type="catalytic activity">
    <reaction evidence="13">
        <text>(6R)-5,10-methylene-5,6,7,8-tetrahydrofolate + NADP(+) = (6R)-5,10-methenyltetrahydrofolate + NADPH</text>
        <dbReference type="Rhea" id="RHEA:22812"/>
        <dbReference type="ChEBI" id="CHEBI:15636"/>
        <dbReference type="ChEBI" id="CHEBI:57455"/>
        <dbReference type="ChEBI" id="CHEBI:57783"/>
        <dbReference type="ChEBI" id="CHEBI:58349"/>
        <dbReference type="EC" id="1.5.1.5"/>
    </reaction>
</comment>
<dbReference type="InterPro" id="IPR020631">
    <property type="entry name" value="THF_DH/CycHdrlase_NAD-bd_dom"/>
</dbReference>
<evidence type="ECO:0000256" key="8">
    <source>
        <dbReference type="ARBA" id="ARBA00023002"/>
    </source>
</evidence>
<dbReference type="PRINTS" id="PR00085">
    <property type="entry name" value="THFDHDRGNASE"/>
</dbReference>
<comment type="pathway">
    <text evidence="1 13">One-carbon metabolism; tetrahydrofolate interconversion.</text>
</comment>
<dbReference type="InterPro" id="IPR046346">
    <property type="entry name" value="Aminoacid_DH-like_N_sf"/>
</dbReference>
<keyword evidence="5 13" id="KW-0658">Purine biosynthesis</keyword>
<dbReference type="CDD" id="cd01080">
    <property type="entry name" value="NAD_bind_m-THF_DH_Cyclohyd"/>
    <property type="match status" value="1"/>
</dbReference>
<dbReference type="UniPathway" id="UPA00193"/>
<dbReference type="Gene3D" id="3.40.50.720">
    <property type="entry name" value="NAD(P)-binding Rossmann-like Domain"/>
    <property type="match status" value="1"/>
</dbReference>
<evidence type="ECO:0000256" key="10">
    <source>
        <dbReference type="ARBA" id="ARBA00023167"/>
    </source>
</evidence>
<evidence type="ECO:0000313" key="16">
    <source>
        <dbReference type="EMBL" id="OUD14661.1"/>
    </source>
</evidence>
<accession>A0A251X9L6</accession>
<comment type="similarity">
    <text evidence="13">Belongs to the tetrahydrofolate dehydrogenase/cyclohydrolase family.</text>
</comment>
<dbReference type="NCBIfam" id="NF010783">
    <property type="entry name" value="PRK14186.1"/>
    <property type="match status" value="1"/>
</dbReference>
<evidence type="ECO:0000259" key="14">
    <source>
        <dbReference type="Pfam" id="PF00763"/>
    </source>
</evidence>
<evidence type="ECO:0000256" key="9">
    <source>
        <dbReference type="ARBA" id="ARBA00023102"/>
    </source>
</evidence>
<comment type="subunit">
    <text evidence="2 13">Homodimer.</text>
</comment>
<evidence type="ECO:0000256" key="12">
    <source>
        <dbReference type="ARBA" id="ARBA00036357"/>
    </source>
</evidence>
<evidence type="ECO:0000256" key="13">
    <source>
        <dbReference type="HAMAP-Rule" id="MF_01576"/>
    </source>
</evidence>
<comment type="caution">
    <text evidence="13">Lacks conserved residue(s) required for the propagation of feature annotation.</text>
</comment>
<dbReference type="InterPro" id="IPR000672">
    <property type="entry name" value="THF_DH/CycHdrlase"/>
</dbReference>
<dbReference type="SUPFAM" id="SSF53223">
    <property type="entry name" value="Aminoacid dehydrogenase-like, N-terminal domain"/>
    <property type="match status" value="1"/>
</dbReference>
<dbReference type="PROSITE" id="PS00766">
    <property type="entry name" value="THF_DHG_CYH_1"/>
    <property type="match status" value="1"/>
</dbReference>
<proteinExistence type="inferred from homology"/>
<dbReference type="GO" id="GO:0004488">
    <property type="term" value="F:methylenetetrahydrofolate dehydrogenase (NADP+) activity"/>
    <property type="evidence" value="ECO:0007669"/>
    <property type="project" value="UniProtKB-UniRule"/>
</dbReference>
<dbReference type="HAMAP" id="MF_01576">
    <property type="entry name" value="THF_DHG_CYH"/>
    <property type="match status" value="1"/>
</dbReference>
<keyword evidence="10 13" id="KW-0486">Methionine biosynthesis</keyword>
<dbReference type="FunFam" id="3.40.50.10860:FF:000001">
    <property type="entry name" value="Bifunctional protein FolD"/>
    <property type="match status" value="1"/>
</dbReference>
<gene>
    <name evidence="13" type="primary">folD</name>
    <name evidence="16" type="ORF">TPSD3_08145</name>
</gene>
<keyword evidence="3 13" id="KW-0554">One-carbon metabolism</keyword>
<evidence type="ECO:0000256" key="11">
    <source>
        <dbReference type="ARBA" id="ARBA00023268"/>
    </source>
</evidence>
<dbReference type="FunFam" id="3.40.50.720:FF:000006">
    <property type="entry name" value="Bifunctional protein FolD"/>
    <property type="match status" value="1"/>
</dbReference>
<comment type="caution">
    <text evidence="16">The sequence shown here is derived from an EMBL/GenBank/DDBJ whole genome shotgun (WGS) entry which is preliminary data.</text>
</comment>
<evidence type="ECO:0000256" key="7">
    <source>
        <dbReference type="ARBA" id="ARBA00022857"/>
    </source>
</evidence>
<evidence type="ECO:0000256" key="5">
    <source>
        <dbReference type="ARBA" id="ARBA00022755"/>
    </source>
</evidence>
<keyword evidence="9 13" id="KW-0368">Histidine biosynthesis</keyword>
<evidence type="ECO:0000259" key="15">
    <source>
        <dbReference type="Pfam" id="PF02882"/>
    </source>
</evidence>
<name>A0A251X9L6_9GAMM</name>
<protein>
    <recommendedName>
        <fullName evidence="13">Bifunctional protein FolD</fullName>
    </recommendedName>
    <domain>
        <recommendedName>
            <fullName evidence="13">Methylenetetrahydrofolate dehydrogenase</fullName>
            <ecNumber evidence="13">1.5.1.5</ecNumber>
        </recommendedName>
    </domain>
    <domain>
        <recommendedName>
            <fullName evidence="13">Methenyltetrahydrofolate cyclohydrolase</fullName>
            <ecNumber evidence="13">3.5.4.9</ecNumber>
        </recommendedName>
    </domain>
</protein>
<sequence length="287" mass="30501">MTAKLLDGKTIAAQQRQTLREHVAARVAAGQSVPGLAVVLVGDDSASQIYVRNKRTACAEVGIESTAYHLTADTSTAELLALLDQLNADPRVHGILVQLPLPASIDTQRVIEHIAPEKDVDGFHPYNLGRLAQRRPLLRSCTPKGIMTLLAHTQVELDGLDAVIVGQSNIVGRPMALELLAARCTVTICHSRTQHLAEKVRAADVLVAAVGVAELIQGDWIKPNAIVIDVGMNRATHGGLCGDVQFASALQKASWITPVPGGVGPMTIVSLLENTLQAAEYAPSHLL</sequence>
<feature type="domain" description="Tetrahydrofolate dehydrogenase/cyclohydrolase NAD(P)-binding" evidence="15">
    <location>
        <begin position="140"/>
        <end position="281"/>
    </location>
</feature>
<feature type="domain" description="Tetrahydrofolate dehydrogenase/cyclohydrolase catalytic" evidence="14">
    <location>
        <begin position="6"/>
        <end position="121"/>
    </location>
</feature>
<dbReference type="Pfam" id="PF02882">
    <property type="entry name" value="THF_DHG_CYH_C"/>
    <property type="match status" value="1"/>
</dbReference>
<evidence type="ECO:0000256" key="3">
    <source>
        <dbReference type="ARBA" id="ARBA00022563"/>
    </source>
</evidence>
<evidence type="ECO:0000256" key="6">
    <source>
        <dbReference type="ARBA" id="ARBA00022801"/>
    </source>
</evidence>
<keyword evidence="6 13" id="KW-0378">Hydrolase</keyword>
<keyword evidence="11 13" id="KW-0511">Multifunctional enzyme</keyword>
<dbReference type="Pfam" id="PF00763">
    <property type="entry name" value="THF_DHG_CYH"/>
    <property type="match status" value="1"/>
</dbReference>
<evidence type="ECO:0000313" key="17">
    <source>
        <dbReference type="Proteomes" id="UP000194798"/>
    </source>
</evidence>
<dbReference type="InterPro" id="IPR020630">
    <property type="entry name" value="THF_DH/CycHdrlase_cat_dom"/>
</dbReference>
<evidence type="ECO:0000256" key="2">
    <source>
        <dbReference type="ARBA" id="ARBA00011738"/>
    </source>
</evidence>
<comment type="function">
    <text evidence="13">Catalyzes the oxidation of 5,10-methylenetetrahydrofolate to 5,10-methenyltetrahydrofolate and then the hydrolysis of 5,10-methenyltetrahydrofolate to 10-formyltetrahydrofolate.</text>
</comment>
<comment type="catalytic activity">
    <reaction evidence="12 13">
        <text>(6R)-5,10-methenyltetrahydrofolate + H2O = (6R)-10-formyltetrahydrofolate + H(+)</text>
        <dbReference type="Rhea" id="RHEA:23700"/>
        <dbReference type="ChEBI" id="CHEBI:15377"/>
        <dbReference type="ChEBI" id="CHEBI:15378"/>
        <dbReference type="ChEBI" id="CHEBI:57455"/>
        <dbReference type="ChEBI" id="CHEBI:195366"/>
        <dbReference type="EC" id="3.5.4.9"/>
    </reaction>
</comment>
<dbReference type="EC" id="3.5.4.9" evidence="13"/>
<reference evidence="16 17" key="1">
    <citation type="submission" date="2016-12" db="EMBL/GenBank/DDBJ databases">
        <title>Thioflexothrix psekupsii D3 genome sequencing and assembly.</title>
        <authorList>
            <person name="Fomenkov A."/>
            <person name="Vincze T."/>
            <person name="Grabovich M."/>
            <person name="Anton B.P."/>
            <person name="Dubinina G."/>
            <person name="Orlova M."/>
            <person name="Belousova E."/>
            <person name="Roberts R.J."/>
        </authorList>
    </citation>
    <scope>NUCLEOTIDE SEQUENCE [LARGE SCALE GENOMIC DNA]</scope>
    <source>
        <strain evidence="16">D3</strain>
    </source>
</reference>
<keyword evidence="8 13" id="KW-0560">Oxidoreductase</keyword>
<keyword evidence="17" id="KW-1185">Reference proteome</keyword>